<gene>
    <name evidence="1" type="ORF">QFC22_002560</name>
</gene>
<sequence length="377" mass="42121">MPPRQRGRSFGQNATSGAAPLPLIPGQGSLYRIRTPLEHVDGIVVYDDDHHPHDSPDLQSADPRTPWPFGAPLHEEDEETATDRQNIDSASDETVASGAETVLPEKRPVGGGADQEIQVRQRQGWTGGRNDAEERGRIRRIEKQGKDGRGEAIVIEKEAEQGGVLDPRTRKWKDDIVTYDTVDDPTNPKNWPYSRKVMITMLLGTTTMCSTFASSVFSSASPYIQEEFGVGRQVVVLGISLFIAGYIVSPLLWSSLSEQYGRAAVVFYSLMVVGGPCLGPLVGAAVSQSYLGWRWTMYLTVILTGFVLLIDIFILPETFSPAILTRKARHLRLETRRWALHSRHEERNTEFSYFIQQYFTLPLRMIATEPMVTCITL</sequence>
<evidence type="ECO:0000313" key="2">
    <source>
        <dbReference type="Proteomes" id="UP001243375"/>
    </source>
</evidence>
<protein>
    <submittedName>
        <fullName evidence="1">Uncharacterized protein</fullName>
    </submittedName>
</protein>
<keyword evidence="2" id="KW-1185">Reference proteome</keyword>
<dbReference type="EMBL" id="JASBWU010000006">
    <property type="protein sequence ID" value="KAJ9120631.1"/>
    <property type="molecule type" value="Genomic_DNA"/>
</dbReference>
<accession>A0ACC2XBC1</accession>
<organism evidence="1 2">
    <name type="scientific">Naganishia vaughanmartiniae</name>
    <dbReference type="NCBI Taxonomy" id="1424756"/>
    <lineage>
        <taxon>Eukaryota</taxon>
        <taxon>Fungi</taxon>
        <taxon>Dikarya</taxon>
        <taxon>Basidiomycota</taxon>
        <taxon>Agaricomycotina</taxon>
        <taxon>Tremellomycetes</taxon>
        <taxon>Filobasidiales</taxon>
        <taxon>Filobasidiaceae</taxon>
        <taxon>Naganishia</taxon>
    </lineage>
</organism>
<dbReference type="Proteomes" id="UP001243375">
    <property type="component" value="Unassembled WGS sequence"/>
</dbReference>
<name>A0ACC2XBC1_9TREE</name>
<proteinExistence type="predicted"/>
<comment type="caution">
    <text evidence="1">The sequence shown here is derived from an EMBL/GenBank/DDBJ whole genome shotgun (WGS) entry which is preliminary data.</text>
</comment>
<reference evidence="1" key="1">
    <citation type="submission" date="2023-04" db="EMBL/GenBank/DDBJ databases">
        <title>Draft Genome sequencing of Naganishia species isolated from polar environments using Oxford Nanopore Technology.</title>
        <authorList>
            <person name="Leo P."/>
            <person name="Venkateswaran K."/>
        </authorList>
    </citation>
    <scope>NUCLEOTIDE SEQUENCE</scope>
    <source>
        <strain evidence="1">MNA-CCFEE 5425</strain>
    </source>
</reference>
<evidence type="ECO:0000313" key="1">
    <source>
        <dbReference type="EMBL" id="KAJ9120631.1"/>
    </source>
</evidence>